<feature type="region of interest" description="Disordered" evidence="5">
    <location>
        <begin position="130"/>
        <end position="179"/>
    </location>
</feature>
<evidence type="ECO:0000256" key="4">
    <source>
        <dbReference type="PROSITE-ProRule" id="PRU00023"/>
    </source>
</evidence>
<dbReference type="PANTHER" id="PTHR24161:SF85">
    <property type="entry name" value="PALMITOYLTRANSFERASE HIP14"/>
    <property type="match status" value="1"/>
</dbReference>
<evidence type="ECO:0000313" key="6">
    <source>
        <dbReference type="EMBL" id="CAI0645449.1"/>
    </source>
</evidence>
<evidence type="ECO:0000313" key="7">
    <source>
        <dbReference type="Proteomes" id="UP001152533"/>
    </source>
</evidence>
<dbReference type="EMBL" id="CAMGZC010000243">
    <property type="protein sequence ID" value="CAI0645449.1"/>
    <property type="molecule type" value="Genomic_DNA"/>
</dbReference>
<feature type="compositionally biased region" description="Low complexity" evidence="5">
    <location>
        <begin position="64"/>
        <end position="74"/>
    </location>
</feature>
<keyword evidence="3 4" id="KW-0040">ANK repeat</keyword>
<dbReference type="Gene3D" id="1.25.40.20">
    <property type="entry name" value="Ankyrin repeat-containing domain"/>
    <property type="match status" value="1"/>
</dbReference>
<dbReference type="PRINTS" id="PR01415">
    <property type="entry name" value="ANKYRIN"/>
</dbReference>
<name>A0A9W4WAR6_9PEZI</name>
<dbReference type="EC" id="2.3.1.225" evidence="1"/>
<dbReference type="PROSITE" id="PS50088">
    <property type="entry name" value="ANK_REPEAT"/>
    <property type="match status" value="3"/>
</dbReference>
<reference evidence="6" key="1">
    <citation type="submission" date="2022-08" db="EMBL/GenBank/DDBJ databases">
        <authorList>
            <person name="Giroux E."/>
            <person name="Giroux E."/>
        </authorList>
    </citation>
    <scope>NUCLEOTIDE SEQUENCE</scope>
    <source>
        <strain evidence="6">H1091258</strain>
    </source>
</reference>
<dbReference type="GO" id="GO:0019706">
    <property type="term" value="F:protein-cysteine S-palmitoyltransferase activity"/>
    <property type="evidence" value="ECO:0007669"/>
    <property type="project" value="UniProtKB-EC"/>
</dbReference>
<protein>
    <recommendedName>
        <fullName evidence="1">protein S-acyltransferase</fullName>
        <ecNumber evidence="1">2.3.1.225</ecNumber>
    </recommendedName>
</protein>
<dbReference type="AlphaFoldDB" id="A0A9W4WAR6"/>
<dbReference type="SUPFAM" id="SSF48403">
    <property type="entry name" value="Ankyrin repeat"/>
    <property type="match status" value="1"/>
</dbReference>
<sequence length="400" mass="43481">MAMTSRDDDWSHITDINERRKAQNRIAQRNYRSRQRMRIELAEAILFDLPHLKSAAAQQRWNETSSNSGSNTRSRTPEFFDTSYQPDSTVDFLDVPGLDDFESPNASAGLDCIDAALNSSIAPAAVNTATQLPAPQPPSQPQSPLPLQVMETSSQPRKSPSEQPLALTTSQPQTHDSPSDAFSCLSDLNVGALRFSQRCALQSLTAFHQDSADSANLSTAPSTIDTVSTPSSLKGLTPSSIASSCSSCSSVASHDPTTECTPLLSAVMRGNLEIARLLIKSGGKVDSKNKSGKTALHLAVERGDTVAARTLLDLGADVTLPDDSGTSVFHRAIVRDDIEQLRGLLKWCEEKSRLQPFEGLLKRCVNLKDTQKRTLVHLAVVLERIEILKLLLEYGADVNE</sequence>
<feature type="repeat" description="ANK" evidence="4">
    <location>
        <begin position="371"/>
        <end position="400"/>
    </location>
</feature>
<keyword evidence="2" id="KW-0677">Repeat</keyword>
<feature type="compositionally biased region" description="Polar residues" evidence="5">
    <location>
        <begin position="150"/>
        <end position="176"/>
    </location>
</feature>
<dbReference type="Gene3D" id="1.20.5.170">
    <property type="match status" value="1"/>
</dbReference>
<dbReference type="Pfam" id="PF12796">
    <property type="entry name" value="Ank_2"/>
    <property type="match status" value="1"/>
</dbReference>
<dbReference type="Proteomes" id="UP001152533">
    <property type="component" value="Unassembled WGS sequence"/>
</dbReference>
<keyword evidence="7" id="KW-1185">Reference proteome</keyword>
<evidence type="ECO:0000256" key="3">
    <source>
        <dbReference type="ARBA" id="ARBA00023043"/>
    </source>
</evidence>
<proteinExistence type="predicted"/>
<dbReference type="InterPro" id="IPR036770">
    <property type="entry name" value="Ankyrin_rpt-contain_sf"/>
</dbReference>
<feature type="compositionally biased region" description="Pro residues" evidence="5">
    <location>
        <begin position="134"/>
        <end position="144"/>
    </location>
</feature>
<feature type="repeat" description="ANK" evidence="4">
    <location>
        <begin position="291"/>
        <end position="323"/>
    </location>
</feature>
<accession>A0A9W4WAR6</accession>
<dbReference type="InterPro" id="IPR002110">
    <property type="entry name" value="Ankyrin_rpt"/>
</dbReference>
<evidence type="ECO:0000256" key="5">
    <source>
        <dbReference type="SAM" id="MobiDB-lite"/>
    </source>
</evidence>
<organism evidence="6 7">
    <name type="scientific">Colletotrichum noveboracense</name>
    <dbReference type="NCBI Taxonomy" id="2664923"/>
    <lineage>
        <taxon>Eukaryota</taxon>
        <taxon>Fungi</taxon>
        <taxon>Dikarya</taxon>
        <taxon>Ascomycota</taxon>
        <taxon>Pezizomycotina</taxon>
        <taxon>Sordariomycetes</taxon>
        <taxon>Hypocreomycetidae</taxon>
        <taxon>Glomerellales</taxon>
        <taxon>Glomerellaceae</taxon>
        <taxon>Colletotrichum</taxon>
        <taxon>Colletotrichum gloeosporioides species complex</taxon>
    </lineage>
</organism>
<evidence type="ECO:0000256" key="1">
    <source>
        <dbReference type="ARBA" id="ARBA00012210"/>
    </source>
</evidence>
<dbReference type="PANTHER" id="PTHR24161">
    <property type="entry name" value="ANK_REP_REGION DOMAIN-CONTAINING PROTEIN-RELATED"/>
    <property type="match status" value="1"/>
</dbReference>
<gene>
    <name evidence="6" type="ORF">CGXH109_LOCUS45422</name>
</gene>
<dbReference type="SMART" id="SM00248">
    <property type="entry name" value="ANK"/>
    <property type="match status" value="3"/>
</dbReference>
<comment type="caution">
    <text evidence="6">The sequence shown here is derived from an EMBL/GenBank/DDBJ whole genome shotgun (WGS) entry which is preliminary data.</text>
</comment>
<dbReference type="CDD" id="cd14688">
    <property type="entry name" value="bZIP_YAP"/>
    <property type="match status" value="1"/>
</dbReference>
<feature type="region of interest" description="Disordered" evidence="5">
    <location>
        <begin position="214"/>
        <end position="235"/>
    </location>
</feature>
<feature type="repeat" description="ANK" evidence="4">
    <location>
        <begin position="258"/>
        <end position="290"/>
    </location>
</feature>
<dbReference type="PROSITE" id="PS50297">
    <property type="entry name" value="ANK_REP_REGION"/>
    <property type="match status" value="3"/>
</dbReference>
<dbReference type="Pfam" id="PF13606">
    <property type="entry name" value="Ank_3"/>
    <property type="match status" value="1"/>
</dbReference>
<feature type="region of interest" description="Disordered" evidence="5">
    <location>
        <begin position="58"/>
        <end position="85"/>
    </location>
</feature>
<evidence type="ECO:0000256" key="2">
    <source>
        <dbReference type="ARBA" id="ARBA00022737"/>
    </source>
</evidence>